<gene>
    <name evidence="2" type="ORF">M430DRAFT_48127</name>
</gene>
<dbReference type="InParanoid" id="A0A2T3BBQ1"/>
<dbReference type="EMBL" id="KZ679007">
    <property type="protein sequence ID" value="PSS25699.1"/>
    <property type="molecule type" value="Genomic_DNA"/>
</dbReference>
<organism evidence="2 3">
    <name type="scientific">Amorphotheca resinae ATCC 22711</name>
    <dbReference type="NCBI Taxonomy" id="857342"/>
    <lineage>
        <taxon>Eukaryota</taxon>
        <taxon>Fungi</taxon>
        <taxon>Dikarya</taxon>
        <taxon>Ascomycota</taxon>
        <taxon>Pezizomycotina</taxon>
        <taxon>Leotiomycetes</taxon>
        <taxon>Helotiales</taxon>
        <taxon>Amorphothecaceae</taxon>
        <taxon>Amorphotheca</taxon>
    </lineage>
</organism>
<name>A0A2T3BBQ1_AMORE</name>
<sequence length="61" mass="6662">MQVRLYHTVIASESSNFENLLTSSASPTLTRPPAPHFPQATSSYTLATSRSMALSPRSRPN</sequence>
<reference evidence="2 3" key="1">
    <citation type="journal article" date="2018" name="New Phytol.">
        <title>Comparative genomics and transcriptomics depict ericoid mycorrhizal fungi as versatile saprotrophs and plant mutualists.</title>
        <authorList>
            <person name="Martino E."/>
            <person name="Morin E."/>
            <person name="Grelet G.A."/>
            <person name="Kuo A."/>
            <person name="Kohler A."/>
            <person name="Daghino S."/>
            <person name="Barry K.W."/>
            <person name="Cichocki N."/>
            <person name="Clum A."/>
            <person name="Dockter R.B."/>
            <person name="Hainaut M."/>
            <person name="Kuo R.C."/>
            <person name="LaButti K."/>
            <person name="Lindahl B.D."/>
            <person name="Lindquist E.A."/>
            <person name="Lipzen A."/>
            <person name="Khouja H.R."/>
            <person name="Magnuson J."/>
            <person name="Murat C."/>
            <person name="Ohm R.A."/>
            <person name="Singer S.W."/>
            <person name="Spatafora J.W."/>
            <person name="Wang M."/>
            <person name="Veneault-Fourrey C."/>
            <person name="Henrissat B."/>
            <person name="Grigoriev I.V."/>
            <person name="Martin F.M."/>
            <person name="Perotto S."/>
        </authorList>
    </citation>
    <scope>NUCLEOTIDE SEQUENCE [LARGE SCALE GENOMIC DNA]</scope>
    <source>
        <strain evidence="2 3">ATCC 22711</strain>
    </source>
</reference>
<evidence type="ECO:0000313" key="3">
    <source>
        <dbReference type="Proteomes" id="UP000241818"/>
    </source>
</evidence>
<evidence type="ECO:0000313" key="2">
    <source>
        <dbReference type="EMBL" id="PSS25699.1"/>
    </source>
</evidence>
<protein>
    <submittedName>
        <fullName evidence="2">Uncharacterized protein</fullName>
    </submittedName>
</protein>
<proteinExistence type="predicted"/>
<feature type="region of interest" description="Disordered" evidence="1">
    <location>
        <begin position="23"/>
        <end position="61"/>
    </location>
</feature>
<feature type="compositionally biased region" description="Polar residues" evidence="1">
    <location>
        <begin position="39"/>
        <end position="52"/>
    </location>
</feature>
<accession>A0A2T3BBQ1</accession>
<dbReference type="AlphaFoldDB" id="A0A2T3BBQ1"/>
<evidence type="ECO:0000256" key="1">
    <source>
        <dbReference type="SAM" id="MobiDB-lite"/>
    </source>
</evidence>
<dbReference type="Proteomes" id="UP000241818">
    <property type="component" value="Unassembled WGS sequence"/>
</dbReference>
<dbReference type="RefSeq" id="XP_024724298.1">
    <property type="nucleotide sequence ID" value="XM_024867978.1"/>
</dbReference>
<keyword evidence="3" id="KW-1185">Reference proteome</keyword>
<dbReference type="GeneID" id="36576059"/>